<dbReference type="AlphaFoldDB" id="A0A4D9E2K0"/>
<evidence type="ECO:0000259" key="5">
    <source>
        <dbReference type="PROSITE" id="PS51910"/>
    </source>
</evidence>
<accession>A0A4D9E2K0</accession>
<sequence>MAASAANRWTFVRSVVQFLRTHEFDGLDVAWIYPGRKDKRHFTSLIQELATAFEKEAQKTGKEKLLLSTAVSSGRINIDTGYEVDKISKASPVAREMSDHLENWGSLCPLNGYHAICRMISCPRERSSL</sequence>
<comment type="caution">
    <text evidence="6">The sequence shown here is derived from an EMBL/GenBank/DDBJ whole genome shotgun (WGS) entry which is preliminary data.</text>
</comment>
<dbReference type="PANTHER" id="PTHR11177:SF202">
    <property type="entry name" value="CHITINASE-3-LIKE PROTEIN 1"/>
    <property type="match status" value="1"/>
</dbReference>
<dbReference type="GO" id="GO:0005576">
    <property type="term" value="C:extracellular region"/>
    <property type="evidence" value="ECO:0007669"/>
    <property type="project" value="UniProtKB-SubCell"/>
</dbReference>
<dbReference type="InterPro" id="IPR001223">
    <property type="entry name" value="Glyco_hydro18_cat"/>
</dbReference>
<comment type="subcellular location">
    <subcellularLocation>
        <location evidence="1">Secreted</location>
    </subcellularLocation>
</comment>
<keyword evidence="2" id="KW-0964">Secreted</keyword>
<keyword evidence="7" id="KW-1185">Reference proteome</keyword>
<dbReference type="GO" id="GO:0008061">
    <property type="term" value="F:chitin binding"/>
    <property type="evidence" value="ECO:0007669"/>
    <property type="project" value="TreeGrafter"/>
</dbReference>
<dbReference type="SUPFAM" id="SSF51445">
    <property type="entry name" value="(Trans)glycosidases"/>
    <property type="match status" value="1"/>
</dbReference>
<evidence type="ECO:0000256" key="3">
    <source>
        <dbReference type="ARBA" id="ARBA00023157"/>
    </source>
</evidence>
<dbReference type="OrthoDB" id="76388at2759"/>
<evidence type="ECO:0000313" key="6">
    <source>
        <dbReference type="EMBL" id="TFK03767.1"/>
    </source>
</evidence>
<evidence type="ECO:0000256" key="2">
    <source>
        <dbReference type="ARBA" id="ARBA00022525"/>
    </source>
</evidence>
<keyword evidence="4" id="KW-0325">Glycoprotein</keyword>
<gene>
    <name evidence="6" type="ORF">DR999_PMT13795</name>
</gene>
<name>A0A4D9E2K0_9SAUR</name>
<dbReference type="Proteomes" id="UP000297703">
    <property type="component" value="Unassembled WGS sequence"/>
</dbReference>
<dbReference type="STRING" id="55544.A0A4D9E2K0"/>
<reference evidence="6 7" key="1">
    <citation type="submission" date="2019-04" db="EMBL/GenBank/DDBJ databases">
        <title>Draft genome of the big-headed turtle Platysternon megacephalum.</title>
        <authorList>
            <person name="Gong S."/>
        </authorList>
    </citation>
    <scope>NUCLEOTIDE SEQUENCE [LARGE SCALE GENOMIC DNA]</scope>
    <source>
        <strain evidence="6">DO16091913</strain>
        <tissue evidence="6">Muscle</tissue>
    </source>
</reference>
<dbReference type="InterPro" id="IPR017853">
    <property type="entry name" value="GH"/>
</dbReference>
<evidence type="ECO:0000256" key="1">
    <source>
        <dbReference type="ARBA" id="ARBA00004613"/>
    </source>
</evidence>
<proteinExistence type="predicted"/>
<dbReference type="InterPro" id="IPR050314">
    <property type="entry name" value="Glycosyl_Hydrlase_18"/>
</dbReference>
<evidence type="ECO:0000256" key="4">
    <source>
        <dbReference type="ARBA" id="ARBA00023180"/>
    </source>
</evidence>
<dbReference type="Gene3D" id="3.20.20.80">
    <property type="entry name" value="Glycosidases"/>
    <property type="match status" value="1"/>
</dbReference>
<organism evidence="6 7">
    <name type="scientific">Platysternon megacephalum</name>
    <name type="common">big-headed turtle</name>
    <dbReference type="NCBI Taxonomy" id="55544"/>
    <lineage>
        <taxon>Eukaryota</taxon>
        <taxon>Metazoa</taxon>
        <taxon>Chordata</taxon>
        <taxon>Craniata</taxon>
        <taxon>Vertebrata</taxon>
        <taxon>Euteleostomi</taxon>
        <taxon>Archelosauria</taxon>
        <taxon>Testudinata</taxon>
        <taxon>Testudines</taxon>
        <taxon>Cryptodira</taxon>
        <taxon>Durocryptodira</taxon>
        <taxon>Testudinoidea</taxon>
        <taxon>Platysternidae</taxon>
        <taxon>Platysternon</taxon>
    </lineage>
</organism>
<keyword evidence="3" id="KW-1015">Disulfide bond</keyword>
<protein>
    <submittedName>
        <fullName evidence="6">Ubiquitin-associated and SH3 domain-containing protein B</fullName>
    </submittedName>
</protein>
<dbReference type="Pfam" id="PF00704">
    <property type="entry name" value="Glyco_hydro_18"/>
    <property type="match status" value="1"/>
</dbReference>
<dbReference type="PROSITE" id="PS51910">
    <property type="entry name" value="GH18_2"/>
    <property type="match status" value="1"/>
</dbReference>
<dbReference type="EMBL" id="QXTE01000152">
    <property type="protein sequence ID" value="TFK03767.1"/>
    <property type="molecule type" value="Genomic_DNA"/>
</dbReference>
<evidence type="ECO:0000313" key="7">
    <source>
        <dbReference type="Proteomes" id="UP000297703"/>
    </source>
</evidence>
<dbReference type="GO" id="GO:0004568">
    <property type="term" value="F:chitinase activity"/>
    <property type="evidence" value="ECO:0007669"/>
    <property type="project" value="TreeGrafter"/>
</dbReference>
<feature type="domain" description="GH18" evidence="5">
    <location>
        <begin position="1"/>
        <end position="129"/>
    </location>
</feature>
<dbReference type="GO" id="GO:0005975">
    <property type="term" value="P:carbohydrate metabolic process"/>
    <property type="evidence" value="ECO:0007669"/>
    <property type="project" value="InterPro"/>
</dbReference>
<dbReference type="PANTHER" id="PTHR11177">
    <property type="entry name" value="CHITINASE"/>
    <property type="match status" value="1"/>
</dbReference>
<reference evidence="6 7" key="2">
    <citation type="submission" date="2019-04" db="EMBL/GenBank/DDBJ databases">
        <title>The genome sequence of big-headed turtle.</title>
        <authorList>
            <person name="Gong S."/>
        </authorList>
    </citation>
    <scope>NUCLEOTIDE SEQUENCE [LARGE SCALE GENOMIC DNA]</scope>
    <source>
        <strain evidence="6">DO16091913</strain>
        <tissue evidence="6">Muscle</tissue>
    </source>
</reference>
<dbReference type="GO" id="GO:0006032">
    <property type="term" value="P:chitin catabolic process"/>
    <property type="evidence" value="ECO:0007669"/>
    <property type="project" value="TreeGrafter"/>
</dbReference>